<dbReference type="AlphaFoldDB" id="A0A429G4K6"/>
<feature type="domain" description="Lactate racemase C-terminal" evidence="2">
    <location>
        <begin position="285"/>
        <end position="416"/>
    </location>
</feature>
<feature type="domain" description="LarA-like N-terminal" evidence="1">
    <location>
        <begin position="27"/>
        <end position="216"/>
    </location>
</feature>
<evidence type="ECO:0000259" key="2">
    <source>
        <dbReference type="Pfam" id="PF21113"/>
    </source>
</evidence>
<dbReference type="PANTHER" id="PTHR33171:SF17">
    <property type="entry name" value="LARA-LIKE N-TERMINAL DOMAIN-CONTAINING PROTEIN"/>
    <property type="match status" value="1"/>
</dbReference>
<comment type="caution">
    <text evidence="3">The sequence shown here is derived from an EMBL/GenBank/DDBJ whole genome shotgun (WGS) entry which is preliminary data.</text>
</comment>
<dbReference type="InterPro" id="IPR043166">
    <property type="entry name" value="LarA-like_C"/>
</dbReference>
<proteinExistence type="predicted"/>
<accession>A0A429G4K6</accession>
<protein>
    <submittedName>
        <fullName evidence="3">Nickel-dependent lactate racemase</fullName>
    </submittedName>
</protein>
<dbReference type="InterPro" id="IPR048068">
    <property type="entry name" value="LarA-like"/>
</dbReference>
<dbReference type="Pfam" id="PF21113">
    <property type="entry name" value="LarA_C"/>
    <property type="match status" value="1"/>
</dbReference>
<dbReference type="Proteomes" id="UP000278149">
    <property type="component" value="Unassembled WGS sequence"/>
</dbReference>
<reference evidence="3 4" key="1">
    <citation type="submission" date="2018-10" db="EMBL/GenBank/DDBJ databases">
        <title>Co-occurring genomic capacity for anaerobic methane metabolism and dissimilatory sulfite reduction discovered in the Korarchaeota.</title>
        <authorList>
            <person name="Mckay L.J."/>
            <person name="Dlakic M."/>
            <person name="Fields M.W."/>
            <person name="Delmont T.O."/>
            <person name="Eren A.M."/>
            <person name="Jay Z.J."/>
            <person name="Klingelsmith K.B."/>
            <person name="Rusch D.B."/>
            <person name="Inskeep W.P."/>
        </authorList>
    </citation>
    <scope>NUCLEOTIDE SEQUENCE [LARGE SCALE GENOMIC DNA]</scope>
    <source>
        <strain evidence="3 4">WS</strain>
    </source>
</reference>
<dbReference type="InterPro" id="IPR048520">
    <property type="entry name" value="LarA_C"/>
</dbReference>
<dbReference type="Pfam" id="PF09861">
    <property type="entry name" value="Lar_N"/>
    <property type="match status" value="1"/>
</dbReference>
<dbReference type="NCBIfam" id="NF033504">
    <property type="entry name" value="Ni_dep_LarA"/>
    <property type="match status" value="1"/>
</dbReference>
<gene>
    <name evidence="3" type="primary">larA</name>
    <name evidence="3" type="ORF">D9Q81_05480</name>
</gene>
<dbReference type="InterPro" id="IPR018657">
    <property type="entry name" value="LarA-like_N"/>
</dbReference>
<evidence type="ECO:0000313" key="3">
    <source>
        <dbReference type="EMBL" id="RSN68771.1"/>
    </source>
</evidence>
<dbReference type="Gene3D" id="3.90.226.30">
    <property type="match status" value="1"/>
</dbReference>
<dbReference type="EMBL" id="RCOR01000025">
    <property type="protein sequence ID" value="RSN68771.1"/>
    <property type="molecule type" value="Genomic_DNA"/>
</dbReference>
<dbReference type="PANTHER" id="PTHR33171">
    <property type="entry name" value="LAR_N DOMAIN-CONTAINING PROTEIN"/>
    <property type="match status" value="1"/>
</dbReference>
<name>A0A429G4K6_9CREN</name>
<organism evidence="3 4">
    <name type="scientific">Candidatus Korarchaeum cryptofilum</name>
    <dbReference type="NCBI Taxonomy" id="498846"/>
    <lineage>
        <taxon>Archaea</taxon>
        <taxon>Thermoproteota</taxon>
        <taxon>Candidatus Korarchaeia</taxon>
        <taxon>Candidatus Korarchaeales</taxon>
        <taxon>Candidatus Korarchaeaceae</taxon>
        <taxon>Candidatus Korarchaeum</taxon>
    </lineage>
</organism>
<dbReference type="GO" id="GO:0050043">
    <property type="term" value="F:lactate racemase activity"/>
    <property type="evidence" value="ECO:0007669"/>
    <property type="project" value="InterPro"/>
</dbReference>
<evidence type="ECO:0000313" key="4">
    <source>
        <dbReference type="Proteomes" id="UP000278149"/>
    </source>
</evidence>
<dbReference type="InterPro" id="IPR047926">
    <property type="entry name" value="Ni_dep_LarA"/>
</dbReference>
<evidence type="ECO:0000259" key="1">
    <source>
        <dbReference type="Pfam" id="PF09861"/>
    </source>
</evidence>
<dbReference type="Gene3D" id="3.40.50.11440">
    <property type="match status" value="1"/>
</dbReference>
<sequence>MLYEGEKVFQFIPYHETCETLRISVPYGKELIWADVPESRLMGVFEINEPEVAGDVVEEALRNPIGRKLEDYDARRVLIAVNDATRLTPTPMILDRVLRRVRGEVRVIVATGSHRAPTEEEYRDIILGHHYDSLRGRTIAHDAKRSEFLDLGETSRGTPILVNKEVFESDLLITISSVEPHYFAGYSGGRKMFAPGLCMYETIEKNHRMALLPEAALGKLDGNPVHEDLEEIAKAIAERVPIFSINTAISGGSEVWAARAGDPFESFYSIVREVERYYSIYLPREAEIVVAVAPGQMGIDLYQSQKALEAAKLVTKGGGIIILVAPCWDGIGPRNFYDLLTSGTREEVKRRIWDYKLGYHKAAKFLDVLERFNVYAVTDLDEEVLRRIGIRPFRSLQEALNEALSNVSGEVAVLPEASVCIPRLKG</sequence>